<feature type="compositionally biased region" description="Polar residues" evidence="13">
    <location>
        <begin position="151"/>
        <end position="163"/>
    </location>
</feature>
<organism evidence="15 16">
    <name type="scientific">Penicillium capsulatum</name>
    <dbReference type="NCBI Taxonomy" id="69766"/>
    <lineage>
        <taxon>Eukaryota</taxon>
        <taxon>Fungi</taxon>
        <taxon>Dikarya</taxon>
        <taxon>Ascomycota</taxon>
        <taxon>Pezizomycotina</taxon>
        <taxon>Eurotiomycetes</taxon>
        <taxon>Eurotiomycetidae</taxon>
        <taxon>Eurotiales</taxon>
        <taxon>Aspergillaceae</taxon>
        <taxon>Penicillium</taxon>
    </lineage>
</organism>
<feature type="coiled-coil region" evidence="12">
    <location>
        <begin position="344"/>
        <end position="511"/>
    </location>
</feature>
<evidence type="ECO:0000256" key="6">
    <source>
        <dbReference type="ARBA" id="ARBA00022840"/>
    </source>
</evidence>
<dbReference type="Proteomes" id="UP001146351">
    <property type="component" value="Unassembled WGS sequence"/>
</dbReference>
<proteinExistence type="inferred from homology"/>
<dbReference type="GO" id="GO:0005874">
    <property type="term" value="C:microtubule"/>
    <property type="evidence" value="ECO:0007669"/>
    <property type="project" value="UniProtKB-KW"/>
</dbReference>
<comment type="subcellular location">
    <subcellularLocation>
        <location evidence="1">Cytoplasm</location>
        <location evidence="1">Cytoskeleton</location>
    </subcellularLocation>
</comment>
<comment type="similarity">
    <text evidence="2">Belongs to the TRAFAC class myosin-kinesin ATPase superfamily. Kinesin family. KIN-14 subfamily.</text>
</comment>
<evidence type="ECO:0000256" key="1">
    <source>
        <dbReference type="ARBA" id="ARBA00004245"/>
    </source>
</evidence>
<evidence type="ECO:0000256" key="12">
    <source>
        <dbReference type="SAM" id="Coils"/>
    </source>
</evidence>
<dbReference type="GO" id="GO:0008569">
    <property type="term" value="F:minus-end-directed microtubule motor activity"/>
    <property type="evidence" value="ECO:0007669"/>
    <property type="project" value="UniProtKB-ARBA"/>
</dbReference>
<dbReference type="PROSITE" id="PS00411">
    <property type="entry name" value="KINESIN_MOTOR_1"/>
    <property type="match status" value="1"/>
</dbReference>
<evidence type="ECO:0000256" key="13">
    <source>
        <dbReference type="SAM" id="MobiDB-lite"/>
    </source>
</evidence>
<evidence type="ECO:0000259" key="14">
    <source>
        <dbReference type="PROSITE" id="PS50067"/>
    </source>
</evidence>
<keyword evidence="3" id="KW-0963">Cytoplasm</keyword>
<dbReference type="AlphaFoldDB" id="A0A9W9IK22"/>
<feature type="compositionally biased region" description="Basic and acidic residues" evidence="13">
    <location>
        <begin position="231"/>
        <end position="240"/>
    </location>
</feature>
<evidence type="ECO:0000256" key="10">
    <source>
        <dbReference type="PROSITE-ProRule" id="PRU00283"/>
    </source>
</evidence>
<dbReference type="FunFam" id="3.40.850.10:FF:000065">
    <property type="entry name" value="Kinesin-like protein"/>
    <property type="match status" value="1"/>
</dbReference>
<keyword evidence="4 11" id="KW-0493">Microtubule</keyword>
<dbReference type="CDD" id="cd01366">
    <property type="entry name" value="KISc_C_terminal"/>
    <property type="match status" value="1"/>
</dbReference>
<dbReference type="PROSITE" id="PS50067">
    <property type="entry name" value="KINESIN_MOTOR_2"/>
    <property type="match status" value="1"/>
</dbReference>
<dbReference type="OrthoDB" id="3176171at2759"/>
<feature type="compositionally biased region" description="Polar residues" evidence="13">
    <location>
        <begin position="257"/>
        <end position="271"/>
    </location>
</feature>
<evidence type="ECO:0000256" key="11">
    <source>
        <dbReference type="RuleBase" id="RU000394"/>
    </source>
</evidence>
<feature type="domain" description="Kinesin motor" evidence="14">
    <location>
        <begin position="581"/>
        <end position="934"/>
    </location>
</feature>
<gene>
    <name evidence="15" type="ORF">N7492_003155</name>
</gene>
<comment type="caution">
    <text evidence="15">The sequence shown here is derived from an EMBL/GenBank/DDBJ whole genome shotgun (WGS) entry which is preliminary data.</text>
</comment>
<evidence type="ECO:0000313" key="16">
    <source>
        <dbReference type="Proteomes" id="UP001146351"/>
    </source>
</evidence>
<feature type="region of interest" description="Disordered" evidence="13">
    <location>
        <begin position="191"/>
        <end position="291"/>
    </location>
</feature>
<dbReference type="InterPro" id="IPR027417">
    <property type="entry name" value="P-loop_NTPase"/>
</dbReference>
<dbReference type="PANTHER" id="PTHR47972:SF45">
    <property type="entry name" value="PROTEIN CLARET SEGREGATIONAL"/>
    <property type="match status" value="1"/>
</dbReference>
<dbReference type="Pfam" id="PF00225">
    <property type="entry name" value="Kinesin"/>
    <property type="match status" value="2"/>
</dbReference>
<keyword evidence="7 12" id="KW-0175">Coiled coil</keyword>
<keyword evidence="8 10" id="KW-0505">Motor protein</keyword>
<feature type="binding site" evidence="10">
    <location>
        <begin position="674"/>
        <end position="681"/>
    </location>
    <ligand>
        <name>ATP</name>
        <dbReference type="ChEBI" id="CHEBI:30616"/>
    </ligand>
</feature>
<dbReference type="InterPro" id="IPR019821">
    <property type="entry name" value="Kinesin_motor_CS"/>
</dbReference>
<protein>
    <recommendedName>
        <fullName evidence="11">Kinesin-like protein</fullName>
    </recommendedName>
</protein>
<dbReference type="PRINTS" id="PR00380">
    <property type="entry name" value="KINESINHEAVY"/>
</dbReference>
<feature type="coiled-coil region" evidence="12">
    <location>
        <begin position="544"/>
        <end position="581"/>
    </location>
</feature>
<accession>A0A9W9IK22</accession>
<dbReference type="EMBL" id="JAPQKO010000002">
    <property type="protein sequence ID" value="KAJ5179945.1"/>
    <property type="molecule type" value="Genomic_DNA"/>
</dbReference>
<dbReference type="InterPro" id="IPR027640">
    <property type="entry name" value="Kinesin-like_fam"/>
</dbReference>
<reference evidence="15" key="1">
    <citation type="submission" date="2022-11" db="EMBL/GenBank/DDBJ databases">
        <authorList>
            <person name="Petersen C."/>
        </authorList>
    </citation>
    <scope>NUCLEOTIDE SEQUENCE</scope>
    <source>
        <strain evidence="15">IBT 21917</strain>
    </source>
</reference>
<keyword evidence="5 10" id="KW-0547">Nucleotide-binding</keyword>
<evidence type="ECO:0000256" key="4">
    <source>
        <dbReference type="ARBA" id="ARBA00022701"/>
    </source>
</evidence>
<evidence type="ECO:0000313" key="15">
    <source>
        <dbReference type="EMBL" id="KAJ5179945.1"/>
    </source>
</evidence>
<feature type="compositionally biased region" description="Low complexity" evidence="13">
    <location>
        <begin position="133"/>
        <end position="150"/>
    </location>
</feature>
<dbReference type="GO" id="GO:0090307">
    <property type="term" value="P:mitotic spindle assembly"/>
    <property type="evidence" value="ECO:0007669"/>
    <property type="project" value="UniProtKB-ARBA"/>
</dbReference>
<feature type="region of interest" description="Disordered" evidence="13">
    <location>
        <begin position="1"/>
        <end position="166"/>
    </location>
</feature>
<evidence type="ECO:0000256" key="3">
    <source>
        <dbReference type="ARBA" id="ARBA00022490"/>
    </source>
</evidence>
<dbReference type="PANTHER" id="PTHR47972">
    <property type="entry name" value="KINESIN-LIKE PROTEIN KLP-3"/>
    <property type="match status" value="1"/>
</dbReference>
<feature type="compositionally biased region" description="Pro residues" evidence="13">
    <location>
        <begin position="277"/>
        <end position="290"/>
    </location>
</feature>
<dbReference type="InterPro" id="IPR036961">
    <property type="entry name" value="Kinesin_motor_dom_sf"/>
</dbReference>
<feature type="compositionally biased region" description="Polar residues" evidence="13">
    <location>
        <begin position="44"/>
        <end position="53"/>
    </location>
</feature>
<dbReference type="SUPFAM" id="SSF52540">
    <property type="entry name" value="P-loop containing nucleoside triphosphate hydrolases"/>
    <property type="match status" value="1"/>
</dbReference>
<keyword evidence="6 10" id="KW-0067">ATP-binding</keyword>
<feature type="compositionally biased region" description="Low complexity" evidence="13">
    <location>
        <begin position="99"/>
        <end position="121"/>
    </location>
</feature>
<dbReference type="GO" id="GO:0008017">
    <property type="term" value="F:microtubule binding"/>
    <property type="evidence" value="ECO:0007669"/>
    <property type="project" value="InterPro"/>
</dbReference>
<dbReference type="GO" id="GO:0007018">
    <property type="term" value="P:microtubule-based movement"/>
    <property type="evidence" value="ECO:0007669"/>
    <property type="project" value="InterPro"/>
</dbReference>
<name>A0A9W9IK22_9EURO</name>
<evidence type="ECO:0000256" key="5">
    <source>
        <dbReference type="ARBA" id="ARBA00022741"/>
    </source>
</evidence>
<evidence type="ECO:0000256" key="7">
    <source>
        <dbReference type="ARBA" id="ARBA00023054"/>
    </source>
</evidence>
<dbReference type="SMART" id="SM00129">
    <property type="entry name" value="KISc"/>
    <property type="match status" value="1"/>
</dbReference>
<evidence type="ECO:0000256" key="2">
    <source>
        <dbReference type="ARBA" id="ARBA00010899"/>
    </source>
</evidence>
<sequence>MEDENMIQPRASTRSRIPQAGLREMTSATTNSRSGILPPGSIANKATSVSRTNCALPIPAPRDPLTSIPATRPKATNQQEVKRPGSISRPSAGAPNLHTRGNSYSSSTMSRMGSTTTRSTNPSLSSSISYGNRPASSISRPQSSIGSRRPNGTSISRPATSLDTHAEDAGTILGKRKGMEQLSFSFSHISCPPGSFQKPPANGVMDRVSRPPSTPGFEDQSLGLSQCISRMRVDDSRETSSSRGSGASDPNPLIPWRSQSLSVTPSFSPSKVTRIPSMPPRKTPRRPPVPLFLSKESSVTTFDNKLGAEWDQESREKAIDEFFTSFVARVNQQGQESFGLKETVEVYKSRIAELEKSRDGLNETNITLRVETEGLKNQLNAAEDALKEARRDHEIALGDLERRQRVEMESIQQSSRQDHDVLHQRHQDEIQDLKRKFASEIEDHKAAKVRELGQLTSQSALETQRSTIELQSKERELASLRNEVEGMKAEVDRERKMVHDLRQNLDMASANSVTLESTIRALKARIEFLEGGREEQSQAFERCNQEMMDALVETEATKEKLRREETLRRKLHNQVQELKGNIRVFCRVRPSLHSEPASELTDMQYPDQFDDAKEINILGPEEKSSLGNVSRKNNNFSFDRVFNPSTQNAEVFDEISQLVQSALDGYNVCIFCYGQTGSGKTYTMSSQDGMIPRAVHQIYQTAQGLEEKGWRYTMAGNFVEVYNENLNDLLGNPDELDKKKHEIRHDMQRGKTIITDINTVQLDSPEMVETILQNAAANRSVAATKANERSSRSHSVFILKLTGENHITGERSEGTLNLVDLAGSERLSHSGATGERLKETQNINRSLSSLGDVIAALGQGKDGGHIPYRNSKVCFLLGSLQAFLALTLDQLTYLLQFSLGGNSKTLMFVMVSPLQAHMSETLTSLKFATKVHNTHIGTAKRQARVRDS</sequence>
<keyword evidence="16" id="KW-1185">Reference proteome</keyword>
<evidence type="ECO:0000256" key="9">
    <source>
        <dbReference type="ARBA" id="ARBA00023212"/>
    </source>
</evidence>
<keyword evidence="9" id="KW-0206">Cytoskeleton</keyword>
<reference evidence="15" key="2">
    <citation type="journal article" date="2023" name="IMA Fungus">
        <title>Comparative genomic study of the Penicillium genus elucidates a diverse pangenome and 15 lateral gene transfer events.</title>
        <authorList>
            <person name="Petersen C."/>
            <person name="Sorensen T."/>
            <person name="Nielsen M.R."/>
            <person name="Sondergaard T.E."/>
            <person name="Sorensen J.L."/>
            <person name="Fitzpatrick D.A."/>
            <person name="Frisvad J.C."/>
            <person name="Nielsen K.L."/>
        </authorList>
    </citation>
    <scope>NUCLEOTIDE SEQUENCE</scope>
    <source>
        <strain evidence="15">IBT 21917</strain>
    </source>
</reference>
<dbReference type="Gene3D" id="3.40.850.10">
    <property type="entry name" value="Kinesin motor domain"/>
    <property type="match status" value="1"/>
</dbReference>
<dbReference type="InterPro" id="IPR001752">
    <property type="entry name" value="Kinesin_motor_dom"/>
</dbReference>
<dbReference type="GO" id="GO:0005524">
    <property type="term" value="F:ATP binding"/>
    <property type="evidence" value="ECO:0007669"/>
    <property type="project" value="UniProtKB-UniRule"/>
</dbReference>
<evidence type="ECO:0000256" key="8">
    <source>
        <dbReference type="ARBA" id="ARBA00023175"/>
    </source>
</evidence>